<organism evidence="1 2">
    <name type="scientific">Methylocaldum marinum</name>
    <dbReference type="NCBI Taxonomy" id="1432792"/>
    <lineage>
        <taxon>Bacteria</taxon>
        <taxon>Pseudomonadati</taxon>
        <taxon>Pseudomonadota</taxon>
        <taxon>Gammaproteobacteria</taxon>
        <taxon>Methylococcales</taxon>
        <taxon>Methylococcaceae</taxon>
        <taxon>Methylocaldum</taxon>
    </lineage>
</organism>
<gene>
    <name evidence="1" type="ORF">sS8_2572</name>
</gene>
<evidence type="ECO:0000313" key="2">
    <source>
        <dbReference type="Proteomes" id="UP000266313"/>
    </source>
</evidence>
<keyword evidence="2" id="KW-1185">Reference proteome</keyword>
<accession>A0A250KS67</accession>
<dbReference type="KEGG" id="mmai:sS8_2572"/>
<evidence type="ECO:0000313" key="1">
    <source>
        <dbReference type="EMBL" id="BBA34523.1"/>
    </source>
</evidence>
<sequence>MTISFPQLPRHIPFSVRESKLSSLLLKPLHTNKRFSFEFISHSPHSLTPSGTGDDPMRSGRFGVVLLWATVALADDDGKRAARVIREVEALTR</sequence>
<proteinExistence type="predicted"/>
<protein>
    <submittedName>
        <fullName evidence="1">Uncharacterized protein</fullName>
    </submittedName>
</protein>
<dbReference type="AlphaFoldDB" id="A0A250KS67"/>
<dbReference type="EMBL" id="AP017928">
    <property type="protein sequence ID" value="BBA34523.1"/>
    <property type="molecule type" value="Genomic_DNA"/>
</dbReference>
<reference evidence="1 2" key="1">
    <citation type="submission" date="2016-12" db="EMBL/GenBank/DDBJ databases">
        <title>Genome sequencing of Methylocaldum marinum.</title>
        <authorList>
            <person name="Takeuchi M."/>
            <person name="Kamagata Y."/>
            <person name="Hiraoka S."/>
            <person name="Oshima K."/>
            <person name="Hattori M."/>
            <person name="Iwasaki W."/>
        </authorList>
    </citation>
    <scope>NUCLEOTIDE SEQUENCE [LARGE SCALE GENOMIC DNA]</scope>
    <source>
        <strain evidence="1 2">S8</strain>
    </source>
</reference>
<name>A0A250KS67_9GAMM</name>
<dbReference type="Proteomes" id="UP000266313">
    <property type="component" value="Chromosome"/>
</dbReference>